<feature type="transmembrane region" description="Helical" evidence="9">
    <location>
        <begin position="51"/>
        <end position="67"/>
    </location>
</feature>
<feature type="transmembrane region" description="Helical" evidence="9">
    <location>
        <begin position="396"/>
        <end position="417"/>
    </location>
</feature>
<comment type="subcellular location">
    <subcellularLocation>
        <location evidence="2">Endomembrane system</location>
    </subcellularLocation>
    <subcellularLocation>
        <location evidence="1">Membrane</location>
        <topology evidence="1">Multi-pass membrane protein</topology>
    </subcellularLocation>
</comment>
<organism evidence="11">
    <name type="scientific">Aureococcus anophagefferens</name>
    <name type="common">Harmful bloom alga</name>
    <dbReference type="NCBI Taxonomy" id="44056"/>
    <lineage>
        <taxon>Eukaryota</taxon>
        <taxon>Sar</taxon>
        <taxon>Stramenopiles</taxon>
        <taxon>Ochrophyta</taxon>
        <taxon>Pelagophyceae</taxon>
        <taxon>Pelagomonadales</taxon>
        <taxon>Pelagomonadaceae</taxon>
        <taxon>Aureococcus</taxon>
    </lineage>
</organism>
<keyword evidence="11" id="KW-1185">Reference proteome</keyword>
<keyword evidence="6 9" id="KW-0472">Membrane</keyword>
<keyword evidence="4 9" id="KW-0812">Transmembrane</keyword>
<dbReference type="GO" id="GO:0055085">
    <property type="term" value="P:transmembrane transport"/>
    <property type="evidence" value="ECO:0007669"/>
    <property type="project" value="InterPro"/>
</dbReference>
<evidence type="ECO:0000256" key="3">
    <source>
        <dbReference type="ARBA" id="ARBA00022448"/>
    </source>
</evidence>
<reference evidence="10 11" key="1">
    <citation type="journal article" date="2011" name="Proc. Natl. Acad. Sci. U.S.A.">
        <title>Niche of harmful alga Aureococcus anophagefferens revealed through ecogenomics.</title>
        <authorList>
            <person name="Gobler C.J."/>
            <person name="Berry D.L."/>
            <person name="Dyhrman S.T."/>
            <person name="Wilhelm S.W."/>
            <person name="Salamov A."/>
            <person name="Lobanov A.V."/>
            <person name="Zhang Y."/>
            <person name="Collier J.L."/>
            <person name="Wurch L.L."/>
            <person name="Kustka A.B."/>
            <person name="Dill B.D."/>
            <person name="Shah M."/>
            <person name="VerBerkmoes N.C."/>
            <person name="Kuo A."/>
            <person name="Terry A."/>
            <person name="Pangilinan J."/>
            <person name="Lindquist E.A."/>
            <person name="Lucas S."/>
            <person name="Paulsen I.T."/>
            <person name="Hattenrath-Lehmann T.K."/>
            <person name="Talmage S.C."/>
            <person name="Walker E.A."/>
            <person name="Koch F."/>
            <person name="Burson A.M."/>
            <person name="Marcoval M.A."/>
            <person name="Tang Y.Z."/>
            <person name="Lecleir G.R."/>
            <person name="Coyne K.J."/>
            <person name="Berg G.M."/>
            <person name="Bertrand E.M."/>
            <person name="Saito M.A."/>
            <person name="Gladyshev V.N."/>
            <person name="Grigoriev I.V."/>
        </authorList>
    </citation>
    <scope>NUCLEOTIDE SEQUENCE [LARGE SCALE GENOMIC DNA]</scope>
    <source>
        <strain evidence="11">CCMP 1984</strain>
    </source>
</reference>
<dbReference type="GO" id="GO:0012505">
    <property type="term" value="C:endomembrane system"/>
    <property type="evidence" value="ECO:0007669"/>
    <property type="project" value="UniProtKB-SubCell"/>
</dbReference>
<dbReference type="OrthoDB" id="191139at2759"/>
<evidence type="ECO:0000256" key="7">
    <source>
        <dbReference type="ARBA" id="ARBA00025100"/>
    </source>
</evidence>
<evidence type="ECO:0000256" key="8">
    <source>
        <dbReference type="ARBA" id="ARBA00025752"/>
    </source>
</evidence>
<evidence type="ECO:0000256" key="2">
    <source>
        <dbReference type="ARBA" id="ARBA00004308"/>
    </source>
</evidence>
<dbReference type="EMBL" id="GL833124">
    <property type="protein sequence ID" value="EGB10400.1"/>
    <property type="molecule type" value="Genomic_DNA"/>
</dbReference>
<dbReference type="Pfam" id="PF03547">
    <property type="entry name" value="Mem_trans"/>
    <property type="match status" value="1"/>
</dbReference>
<keyword evidence="5 9" id="KW-1133">Transmembrane helix</keyword>
<evidence type="ECO:0000256" key="4">
    <source>
        <dbReference type="ARBA" id="ARBA00022692"/>
    </source>
</evidence>
<accession>F0Y4G0</accession>
<dbReference type="Proteomes" id="UP000002729">
    <property type="component" value="Unassembled WGS sequence"/>
</dbReference>
<dbReference type="InterPro" id="IPR004776">
    <property type="entry name" value="Mem_transp_PIN-like"/>
</dbReference>
<dbReference type="RefSeq" id="XP_009035200.1">
    <property type="nucleotide sequence ID" value="XM_009036952.1"/>
</dbReference>
<feature type="transmembrane region" description="Helical" evidence="9">
    <location>
        <begin position="73"/>
        <end position="93"/>
    </location>
</feature>
<comment type="similarity">
    <text evidence="8">Belongs to the auxin efflux carrier (TC 2.A.69.2) family.</text>
</comment>
<dbReference type="GO" id="GO:0016020">
    <property type="term" value="C:membrane"/>
    <property type="evidence" value="ECO:0007669"/>
    <property type="project" value="UniProtKB-SubCell"/>
</dbReference>
<dbReference type="PANTHER" id="PTHR31651:SF33">
    <property type="entry name" value="PROTEIN PIN-LIKES 1"/>
    <property type="match status" value="1"/>
</dbReference>
<evidence type="ECO:0000256" key="5">
    <source>
        <dbReference type="ARBA" id="ARBA00022989"/>
    </source>
</evidence>
<gene>
    <name evidence="10" type="ORF">AURANDRAFT_62676</name>
</gene>
<protein>
    <submittedName>
        <fullName evidence="10">Uncharacterized protein</fullName>
    </submittedName>
</protein>
<dbReference type="KEGG" id="aaf:AURANDRAFT_62676"/>
<dbReference type="AlphaFoldDB" id="F0Y4G0"/>
<evidence type="ECO:0000256" key="1">
    <source>
        <dbReference type="ARBA" id="ARBA00004141"/>
    </source>
</evidence>
<feature type="transmembrane region" description="Helical" evidence="9">
    <location>
        <begin position="316"/>
        <end position="345"/>
    </location>
</feature>
<evidence type="ECO:0000256" key="9">
    <source>
        <dbReference type="SAM" id="Phobius"/>
    </source>
</evidence>
<dbReference type="PANTHER" id="PTHR31651">
    <property type="match status" value="1"/>
</dbReference>
<dbReference type="InterPro" id="IPR045033">
    <property type="entry name" value="PILS1/3/4/5/7"/>
</dbReference>
<dbReference type="OMA" id="ILFWSYA"/>
<dbReference type="GeneID" id="20224005"/>
<sequence length="420" mass="43112">MVATALLLKVVVASSTSVARVMMVGCAGVLLSRRSILDGAARRKVAELSTYCLLPALLFWQVSAAVARAGPRIAHWLILPCYAVLHCALGLALAKCACRCRRWCRGERERRDPTLRPVFSPMTSADLDDEELGETDAADDGGDALLEAVVMMTAAFPNSGGLPLALVDALCASSARSFLGGDECLAATVGYVSFYISVMNPLQWAVCPRLLATDAPAPAPAKDAPPSPPPSVPRRCAACVAAVLRKPAPPVWGAILGGVLGAVPGARDALLGPPGRASVLGGAVQLVSSAAVPVGIINLGGSVASKVGRSERGGDVAVLGGLLGAAVVIRLLVVPCLSCAATVALRLFAPAVVPPGDAALTLVLMLESTPPPAMQCMIFCQLFAQDAERPLGKVLVATYIASLVTLTAWIALFLSLLSAG</sequence>
<name>F0Y4G0_AURAN</name>
<keyword evidence="3" id="KW-0813">Transport</keyword>
<evidence type="ECO:0000313" key="11">
    <source>
        <dbReference type="Proteomes" id="UP000002729"/>
    </source>
</evidence>
<comment type="function">
    <text evidence="7">Involved in cellular auxin homeostasis by regulating auxin metabolism. Regulates intracellular auxin accumulation at the endoplasmic reticulum and thus auxin availability for nuclear auxin signaling.</text>
</comment>
<dbReference type="eggNOG" id="KOG2722">
    <property type="taxonomic scope" value="Eukaryota"/>
</dbReference>
<proteinExistence type="inferred from homology"/>
<evidence type="ECO:0000313" key="10">
    <source>
        <dbReference type="EMBL" id="EGB10400.1"/>
    </source>
</evidence>
<evidence type="ECO:0000256" key="6">
    <source>
        <dbReference type="ARBA" id="ARBA00023136"/>
    </source>
</evidence>
<feature type="transmembrane region" description="Helical" evidence="9">
    <location>
        <begin position="6"/>
        <end position="31"/>
    </location>
</feature>
<dbReference type="InParanoid" id="F0Y4G0"/>